<proteinExistence type="inferred from homology"/>
<feature type="domain" description="Gcp-like" evidence="4">
    <location>
        <begin position="33"/>
        <end position="182"/>
    </location>
</feature>
<dbReference type="NCBIfam" id="TIGR03725">
    <property type="entry name" value="T6A_YeaZ"/>
    <property type="match status" value="1"/>
</dbReference>
<reference evidence="6" key="1">
    <citation type="journal article" date="2019" name="Int. J. Syst. Evol. Microbiol.">
        <title>The Global Catalogue of Microorganisms (GCM) 10K type strain sequencing project: providing services to taxonomists for standard genome sequencing and annotation.</title>
        <authorList>
            <consortium name="The Broad Institute Genomics Platform"/>
            <consortium name="The Broad Institute Genome Sequencing Center for Infectious Disease"/>
            <person name="Wu L."/>
            <person name="Ma J."/>
        </authorList>
    </citation>
    <scope>NUCLEOTIDE SEQUENCE [LARGE SCALE GENOMIC DNA]</scope>
    <source>
        <strain evidence="6">JCM 17551</strain>
    </source>
</reference>
<dbReference type="Pfam" id="PF00814">
    <property type="entry name" value="TsaD"/>
    <property type="match status" value="1"/>
</dbReference>
<evidence type="ECO:0000256" key="2">
    <source>
        <dbReference type="ARBA" id="ARBA00019012"/>
    </source>
</evidence>
<dbReference type="Proteomes" id="UP001501565">
    <property type="component" value="Unassembled WGS sequence"/>
</dbReference>
<evidence type="ECO:0000313" key="6">
    <source>
        <dbReference type="Proteomes" id="UP001501565"/>
    </source>
</evidence>
<dbReference type="Gene3D" id="3.30.420.40">
    <property type="match status" value="2"/>
</dbReference>
<evidence type="ECO:0000259" key="4">
    <source>
        <dbReference type="Pfam" id="PF00814"/>
    </source>
</evidence>
<sequence length="228" mass="24432">MKSCILAVDTSTDACSVALLHNGVIHASHKLLPREHTLNILPMIQDLLASNEVEIADVEGFIVGAGPGSFTGLRIAFGVVQGLAFAVNKPVAAISTLAALAYQVAKSESVTDGYVLATIDARMNELYWARYSITGNGLELNQGPNVTSADQLTFEGVKAITGTGLVYENQFVGLSSDVLQDAEQRPRADAMIDYALAHADLVQWQSADQVEPVYVRNNVAKKKSDQNK</sequence>
<name>A0ABP7N8T6_9GAMM</name>
<dbReference type="SUPFAM" id="SSF53067">
    <property type="entry name" value="Actin-like ATPase domain"/>
    <property type="match status" value="2"/>
</dbReference>
<accession>A0ABP7N8T6</accession>
<dbReference type="RefSeq" id="WP_344800443.1">
    <property type="nucleotide sequence ID" value="NZ_BAABBN010000015.1"/>
</dbReference>
<protein>
    <recommendedName>
        <fullName evidence="2">tRNA threonylcarbamoyladenosine biosynthesis protein TsaB</fullName>
    </recommendedName>
    <alternativeName>
        <fullName evidence="3">t(6)A37 threonylcarbamoyladenosine biosynthesis protein TsaB</fullName>
    </alternativeName>
</protein>
<dbReference type="EMBL" id="BAABBN010000015">
    <property type="protein sequence ID" value="GAA3940206.1"/>
    <property type="molecule type" value="Genomic_DNA"/>
</dbReference>
<dbReference type="InterPro" id="IPR000905">
    <property type="entry name" value="Gcp-like_dom"/>
</dbReference>
<dbReference type="InterPro" id="IPR043129">
    <property type="entry name" value="ATPase_NBD"/>
</dbReference>
<gene>
    <name evidence="5" type="primary">tsaB</name>
    <name evidence="5" type="ORF">GCM10022277_40230</name>
</gene>
<comment type="similarity">
    <text evidence="1">Belongs to the KAE1 / TsaD family. TsaB subfamily.</text>
</comment>
<dbReference type="CDD" id="cd24032">
    <property type="entry name" value="ASKHA_NBD_TsaB"/>
    <property type="match status" value="1"/>
</dbReference>
<evidence type="ECO:0000256" key="1">
    <source>
        <dbReference type="ARBA" id="ARBA00010493"/>
    </source>
</evidence>
<comment type="caution">
    <text evidence="5">The sequence shown here is derived from an EMBL/GenBank/DDBJ whole genome shotgun (WGS) entry which is preliminary data.</text>
</comment>
<dbReference type="PANTHER" id="PTHR11735">
    <property type="entry name" value="TRNA N6-ADENOSINE THREONYLCARBAMOYLTRANSFERASE"/>
    <property type="match status" value="1"/>
</dbReference>
<dbReference type="PANTHER" id="PTHR11735:SF11">
    <property type="entry name" value="TRNA THREONYLCARBAMOYLADENOSINE BIOSYNTHESIS PROTEIN TSAB"/>
    <property type="match status" value="1"/>
</dbReference>
<organism evidence="5 6">
    <name type="scientific">Litoribacillus peritrichatus</name>
    <dbReference type="NCBI Taxonomy" id="718191"/>
    <lineage>
        <taxon>Bacteria</taxon>
        <taxon>Pseudomonadati</taxon>
        <taxon>Pseudomonadota</taxon>
        <taxon>Gammaproteobacteria</taxon>
        <taxon>Oceanospirillales</taxon>
        <taxon>Oceanospirillaceae</taxon>
        <taxon>Litoribacillus</taxon>
    </lineage>
</organism>
<keyword evidence="6" id="KW-1185">Reference proteome</keyword>
<dbReference type="InterPro" id="IPR022496">
    <property type="entry name" value="T6A_TsaB"/>
</dbReference>
<evidence type="ECO:0000313" key="5">
    <source>
        <dbReference type="EMBL" id="GAA3940206.1"/>
    </source>
</evidence>
<evidence type="ECO:0000256" key="3">
    <source>
        <dbReference type="ARBA" id="ARBA00032446"/>
    </source>
</evidence>